<keyword evidence="2" id="KW-0472">Membrane</keyword>
<feature type="compositionally biased region" description="Polar residues" evidence="1">
    <location>
        <begin position="64"/>
        <end position="84"/>
    </location>
</feature>
<evidence type="ECO:0000256" key="1">
    <source>
        <dbReference type="SAM" id="MobiDB-lite"/>
    </source>
</evidence>
<keyword evidence="4" id="KW-1185">Reference proteome</keyword>
<comment type="caution">
    <text evidence="3">The sequence shown here is derived from an EMBL/GenBank/DDBJ whole genome shotgun (WGS) entry which is preliminary data.</text>
</comment>
<feature type="transmembrane region" description="Helical" evidence="2">
    <location>
        <begin position="97"/>
        <end position="123"/>
    </location>
</feature>
<protein>
    <submittedName>
        <fullName evidence="3">Uncharacterized protein</fullName>
    </submittedName>
</protein>
<evidence type="ECO:0000256" key="2">
    <source>
        <dbReference type="SAM" id="Phobius"/>
    </source>
</evidence>
<reference evidence="3" key="1">
    <citation type="submission" date="2021-01" db="EMBL/GenBank/DDBJ databases">
        <authorList>
            <person name="Zahm M."/>
            <person name="Roques C."/>
            <person name="Cabau C."/>
            <person name="Klopp C."/>
            <person name="Donnadieu C."/>
            <person name="Jouanno E."/>
            <person name="Lampietro C."/>
            <person name="Louis A."/>
            <person name="Herpin A."/>
            <person name="Echchiki A."/>
            <person name="Berthelot C."/>
            <person name="Parey E."/>
            <person name="Roest-Crollius H."/>
            <person name="Braasch I."/>
            <person name="Postlethwait J."/>
            <person name="Bobe J."/>
            <person name="Montfort J."/>
            <person name="Bouchez O."/>
            <person name="Begum T."/>
            <person name="Mejri S."/>
            <person name="Adams A."/>
            <person name="Chen W.-J."/>
            <person name="Guiguen Y."/>
        </authorList>
    </citation>
    <scope>NUCLEOTIDE SEQUENCE</scope>
    <source>
        <tissue evidence="3">Blood</tissue>
    </source>
</reference>
<feature type="region of interest" description="Disordered" evidence="1">
    <location>
        <begin position="63"/>
        <end position="89"/>
    </location>
</feature>
<evidence type="ECO:0000313" key="4">
    <source>
        <dbReference type="Proteomes" id="UP000829720"/>
    </source>
</evidence>
<sequence length="132" mass="14396">MSTGVNSDTAKACGTVFTTTTPSVQLQPASNGRTTTTPAVSGREAPAVRLRSLCNRVRKRGLQNRPSSLPFGTSDRNPLQTGTCPSPRISPKNPDSLVIPICLPTGFLLYMYTVFCSFHEMYLQPKWSMKLS</sequence>
<accession>A0A8T3DUL8</accession>
<dbReference type="Proteomes" id="UP000829720">
    <property type="component" value="Unassembled WGS sequence"/>
</dbReference>
<dbReference type="OrthoDB" id="10454965at2759"/>
<dbReference type="EMBL" id="JAERUA010000004">
    <property type="protein sequence ID" value="KAI1901109.1"/>
    <property type="molecule type" value="Genomic_DNA"/>
</dbReference>
<organism evidence="3 4">
    <name type="scientific">Albula goreensis</name>
    <dbReference type="NCBI Taxonomy" id="1534307"/>
    <lineage>
        <taxon>Eukaryota</taxon>
        <taxon>Metazoa</taxon>
        <taxon>Chordata</taxon>
        <taxon>Craniata</taxon>
        <taxon>Vertebrata</taxon>
        <taxon>Euteleostomi</taxon>
        <taxon>Actinopterygii</taxon>
        <taxon>Neopterygii</taxon>
        <taxon>Teleostei</taxon>
        <taxon>Albuliformes</taxon>
        <taxon>Albulidae</taxon>
        <taxon>Albula</taxon>
    </lineage>
</organism>
<keyword evidence="2" id="KW-1133">Transmembrane helix</keyword>
<keyword evidence="2" id="KW-0812">Transmembrane</keyword>
<proteinExistence type="predicted"/>
<dbReference type="AlphaFoldDB" id="A0A8T3DUL8"/>
<evidence type="ECO:0000313" key="3">
    <source>
        <dbReference type="EMBL" id="KAI1901109.1"/>
    </source>
</evidence>
<name>A0A8T3DUL8_9TELE</name>
<gene>
    <name evidence="3" type="ORF">AGOR_G00056810</name>
</gene>